<accession>A0A8J6HQ13</accession>
<gene>
    <name evidence="2" type="ORF">GEV33_004077</name>
</gene>
<evidence type="ECO:0008006" key="4">
    <source>
        <dbReference type="Google" id="ProtNLM"/>
    </source>
</evidence>
<evidence type="ECO:0000256" key="1">
    <source>
        <dbReference type="SAM" id="MobiDB-lite"/>
    </source>
</evidence>
<feature type="compositionally biased region" description="Basic and acidic residues" evidence="1">
    <location>
        <begin position="120"/>
        <end position="137"/>
    </location>
</feature>
<proteinExistence type="predicted"/>
<name>A0A8J6HQ13_TENMO</name>
<dbReference type="AlphaFoldDB" id="A0A8J6HQ13"/>
<keyword evidence="3" id="KW-1185">Reference proteome</keyword>
<feature type="compositionally biased region" description="Basic and acidic residues" evidence="1">
    <location>
        <begin position="30"/>
        <end position="44"/>
    </location>
</feature>
<reference evidence="2" key="2">
    <citation type="submission" date="2021-08" db="EMBL/GenBank/DDBJ databases">
        <authorList>
            <person name="Eriksson T."/>
        </authorList>
    </citation>
    <scope>NUCLEOTIDE SEQUENCE</scope>
    <source>
        <strain evidence="2">Stoneville</strain>
        <tissue evidence="2">Whole head</tissue>
    </source>
</reference>
<comment type="caution">
    <text evidence="2">The sequence shown here is derived from an EMBL/GenBank/DDBJ whole genome shotgun (WGS) entry which is preliminary data.</text>
</comment>
<feature type="region of interest" description="Disordered" evidence="1">
    <location>
        <begin position="30"/>
        <end position="179"/>
    </location>
</feature>
<evidence type="ECO:0000313" key="3">
    <source>
        <dbReference type="Proteomes" id="UP000719412"/>
    </source>
</evidence>
<feature type="compositionally biased region" description="Basic and acidic residues" evidence="1">
    <location>
        <begin position="53"/>
        <end position="62"/>
    </location>
</feature>
<reference evidence="2" key="1">
    <citation type="journal article" date="2020" name="J Insects Food Feed">
        <title>The yellow mealworm (Tenebrio molitor) genome: a resource for the emerging insects as food and feed industry.</title>
        <authorList>
            <person name="Eriksson T."/>
            <person name="Andere A."/>
            <person name="Kelstrup H."/>
            <person name="Emery V."/>
            <person name="Picard C."/>
        </authorList>
    </citation>
    <scope>NUCLEOTIDE SEQUENCE</scope>
    <source>
        <strain evidence="2">Stoneville</strain>
        <tissue evidence="2">Whole head</tissue>
    </source>
</reference>
<sequence>MRSSRPGLNKQNEVVAFEEITNVINNERVKSDKQKAADKKERACRYRRKRNKIDRSRILEAKRRYRERCREKKKQRKEKEAKEIKEIRTGRERGRRKGWNTNEGEADGAGRNRNHSGRGGKTDKEAEKEKATGEGRGAEIILLNTGKKEWSRTAKPKEREGAYGQCVHPGQFSKERTEEERGRMYPLFVDFRAAFDKMEGEKMFKWLPDQLPAVHDIRGGRERNVEESASGRVVVGREKVWSLAFTNDMVILAKDERERNDRNDE</sequence>
<protein>
    <recommendedName>
        <fullName evidence="4">Reverse transcriptase domain-containing protein</fullName>
    </recommendedName>
</protein>
<organism evidence="2 3">
    <name type="scientific">Tenebrio molitor</name>
    <name type="common">Yellow mealworm beetle</name>
    <dbReference type="NCBI Taxonomy" id="7067"/>
    <lineage>
        <taxon>Eukaryota</taxon>
        <taxon>Metazoa</taxon>
        <taxon>Ecdysozoa</taxon>
        <taxon>Arthropoda</taxon>
        <taxon>Hexapoda</taxon>
        <taxon>Insecta</taxon>
        <taxon>Pterygota</taxon>
        <taxon>Neoptera</taxon>
        <taxon>Endopterygota</taxon>
        <taxon>Coleoptera</taxon>
        <taxon>Polyphaga</taxon>
        <taxon>Cucujiformia</taxon>
        <taxon>Tenebrionidae</taxon>
        <taxon>Tenebrio</taxon>
    </lineage>
</organism>
<feature type="compositionally biased region" description="Basic and acidic residues" evidence="1">
    <location>
        <begin position="77"/>
        <end position="92"/>
    </location>
</feature>
<feature type="compositionally biased region" description="Basic residues" evidence="1">
    <location>
        <begin position="63"/>
        <end position="76"/>
    </location>
</feature>
<feature type="compositionally biased region" description="Basic and acidic residues" evidence="1">
    <location>
        <begin position="146"/>
        <end position="161"/>
    </location>
</feature>
<evidence type="ECO:0000313" key="2">
    <source>
        <dbReference type="EMBL" id="KAH0818714.1"/>
    </source>
</evidence>
<dbReference type="EMBL" id="JABDTM020016804">
    <property type="protein sequence ID" value="KAH0818714.1"/>
    <property type="molecule type" value="Genomic_DNA"/>
</dbReference>
<dbReference type="Proteomes" id="UP000719412">
    <property type="component" value="Unassembled WGS sequence"/>
</dbReference>